<evidence type="ECO:0000256" key="6">
    <source>
        <dbReference type="RuleBase" id="RU367044"/>
    </source>
</evidence>
<gene>
    <name evidence="7" type="ORF">V8G54_012199</name>
</gene>
<comment type="subcellular location">
    <subcellularLocation>
        <location evidence="1 6">Secreted</location>
    </subcellularLocation>
</comment>
<dbReference type="GO" id="GO:0060320">
    <property type="term" value="P:rejection of self pollen"/>
    <property type="evidence" value="ECO:0007669"/>
    <property type="project" value="UniProtKB-KW"/>
</dbReference>
<proteinExistence type="inferred from homology"/>
<keyword evidence="5 6" id="KW-0732">Signal</keyword>
<dbReference type="PANTHER" id="PTHR31232">
    <property type="match status" value="1"/>
</dbReference>
<protein>
    <recommendedName>
        <fullName evidence="6">S-protein homolog</fullName>
    </recommendedName>
</protein>
<evidence type="ECO:0000313" key="7">
    <source>
        <dbReference type="EMBL" id="WVZ14633.1"/>
    </source>
</evidence>
<dbReference type="Proteomes" id="UP001374535">
    <property type="component" value="Chromosome 4"/>
</dbReference>
<feature type="chain" id="PRO_5042668315" description="S-protein homolog" evidence="6">
    <location>
        <begin position="21"/>
        <end position="142"/>
    </location>
</feature>
<reference evidence="7 8" key="1">
    <citation type="journal article" date="2023" name="Life. Sci Alliance">
        <title>Evolutionary insights into 3D genome organization and epigenetic landscape of Vigna mungo.</title>
        <authorList>
            <person name="Junaid A."/>
            <person name="Singh B."/>
            <person name="Bhatia S."/>
        </authorList>
    </citation>
    <scope>NUCLEOTIDE SEQUENCE [LARGE SCALE GENOMIC DNA]</scope>
    <source>
        <strain evidence="7">Urdbean</strain>
    </source>
</reference>
<keyword evidence="4 6" id="KW-0964">Secreted</keyword>
<name>A0AAQ3NU95_VIGMU</name>
<comment type="similarity">
    <text evidence="2 6">Belongs to the plant self-incompatibility (S1) protein family.</text>
</comment>
<evidence type="ECO:0000256" key="2">
    <source>
        <dbReference type="ARBA" id="ARBA00005581"/>
    </source>
</evidence>
<sequence>MIILCSLLVLLLQFKGRVTAVPILPTKVTVEITNKLNNESLTLHCKDKYNDKGVVTLNVNKTYRFRFYPNYFFPLTLYFCHFVWIEAEYYFNIYVQKRDGYCFHNRCPWEVLENGPCKIKSESRECFIWKTSYVEKNNTFSS</sequence>
<keyword evidence="8" id="KW-1185">Reference proteome</keyword>
<evidence type="ECO:0000313" key="8">
    <source>
        <dbReference type="Proteomes" id="UP001374535"/>
    </source>
</evidence>
<feature type="signal peptide" evidence="6">
    <location>
        <begin position="1"/>
        <end position="20"/>
    </location>
</feature>
<evidence type="ECO:0000256" key="4">
    <source>
        <dbReference type="ARBA" id="ARBA00022525"/>
    </source>
</evidence>
<dbReference type="PANTHER" id="PTHR31232:SF43">
    <property type="entry name" value="S-PROTEIN HOMOLOG 29-RELATED"/>
    <property type="match status" value="1"/>
</dbReference>
<dbReference type="GO" id="GO:0005576">
    <property type="term" value="C:extracellular region"/>
    <property type="evidence" value="ECO:0007669"/>
    <property type="project" value="UniProtKB-SubCell"/>
</dbReference>
<evidence type="ECO:0000256" key="5">
    <source>
        <dbReference type="ARBA" id="ARBA00022729"/>
    </source>
</evidence>
<organism evidence="7 8">
    <name type="scientific">Vigna mungo</name>
    <name type="common">Black gram</name>
    <name type="synonym">Phaseolus mungo</name>
    <dbReference type="NCBI Taxonomy" id="3915"/>
    <lineage>
        <taxon>Eukaryota</taxon>
        <taxon>Viridiplantae</taxon>
        <taxon>Streptophyta</taxon>
        <taxon>Embryophyta</taxon>
        <taxon>Tracheophyta</taxon>
        <taxon>Spermatophyta</taxon>
        <taxon>Magnoliopsida</taxon>
        <taxon>eudicotyledons</taxon>
        <taxon>Gunneridae</taxon>
        <taxon>Pentapetalae</taxon>
        <taxon>rosids</taxon>
        <taxon>fabids</taxon>
        <taxon>Fabales</taxon>
        <taxon>Fabaceae</taxon>
        <taxon>Papilionoideae</taxon>
        <taxon>50 kb inversion clade</taxon>
        <taxon>NPAAA clade</taxon>
        <taxon>indigoferoid/millettioid clade</taxon>
        <taxon>Phaseoleae</taxon>
        <taxon>Vigna</taxon>
    </lineage>
</organism>
<dbReference type="EMBL" id="CP144697">
    <property type="protein sequence ID" value="WVZ14633.1"/>
    <property type="molecule type" value="Genomic_DNA"/>
</dbReference>
<evidence type="ECO:0000256" key="3">
    <source>
        <dbReference type="ARBA" id="ARBA00022471"/>
    </source>
</evidence>
<keyword evidence="3 6" id="KW-0713">Self-incompatibility</keyword>
<dbReference type="AlphaFoldDB" id="A0AAQ3NU95"/>
<dbReference type="Pfam" id="PF05938">
    <property type="entry name" value="Self-incomp_S1"/>
    <property type="match status" value="1"/>
</dbReference>
<accession>A0AAQ3NU95</accession>
<dbReference type="InterPro" id="IPR010264">
    <property type="entry name" value="Self-incomp_S1"/>
</dbReference>
<evidence type="ECO:0000256" key="1">
    <source>
        <dbReference type="ARBA" id="ARBA00004613"/>
    </source>
</evidence>